<dbReference type="GO" id="GO:0034040">
    <property type="term" value="F:ATPase-coupled lipid transmembrane transporter activity"/>
    <property type="evidence" value="ECO:0007669"/>
    <property type="project" value="TreeGrafter"/>
</dbReference>
<dbReference type="CDD" id="cd03246">
    <property type="entry name" value="ABCC_Protease_Secretion"/>
    <property type="match status" value="1"/>
</dbReference>
<dbReference type="PROSITE" id="PS50893">
    <property type="entry name" value="ABC_TRANSPORTER_2"/>
    <property type="match status" value="1"/>
</dbReference>
<proteinExistence type="predicted"/>
<reference evidence="13 14" key="1">
    <citation type="submission" date="2017-09" db="EMBL/GenBank/DDBJ databases">
        <authorList>
            <person name="Ehlers B."/>
            <person name="Leendertz F.H."/>
        </authorList>
    </citation>
    <scope>NUCLEOTIDE SEQUENCE [LARGE SCALE GENOMIC DNA]</scope>
    <source>
        <strain evidence="13 14">USBA 140</strain>
    </source>
</reference>
<evidence type="ECO:0000256" key="4">
    <source>
        <dbReference type="ARBA" id="ARBA00022692"/>
    </source>
</evidence>
<keyword evidence="7 10" id="KW-1133">Transmembrane helix</keyword>
<dbReference type="GO" id="GO:0005524">
    <property type="term" value="F:ATP binding"/>
    <property type="evidence" value="ECO:0007669"/>
    <property type="project" value="UniProtKB-KW"/>
</dbReference>
<dbReference type="GO" id="GO:0030256">
    <property type="term" value="C:type I protein secretion system complex"/>
    <property type="evidence" value="ECO:0007669"/>
    <property type="project" value="InterPro"/>
</dbReference>
<dbReference type="CDD" id="cd18586">
    <property type="entry name" value="ABC_6TM_PrtD_like"/>
    <property type="match status" value="1"/>
</dbReference>
<dbReference type="SUPFAM" id="SSF90123">
    <property type="entry name" value="ABC transporter transmembrane region"/>
    <property type="match status" value="1"/>
</dbReference>
<dbReference type="FunFam" id="3.40.50.300:FF:001444">
    <property type="entry name" value="ABC transporter ATP-binding protein"/>
    <property type="match status" value="1"/>
</dbReference>
<feature type="transmembrane region" description="Helical" evidence="10">
    <location>
        <begin position="64"/>
        <end position="84"/>
    </location>
</feature>
<keyword evidence="6 13" id="KW-0067">ATP-binding</keyword>
<keyword evidence="3" id="KW-1003">Cell membrane</keyword>
<dbReference type="EMBL" id="OCNJ01000008">
    <property type="protein sequence ID" value="SOD98769.1"/>
    <property type="molecule type" value="Genomic_DNA"/>
</dbReference>
<dbReference type="GO" id="GO:0016887">
    <property type="term" value="F:ATP hydrolysis activity"/>
    <property type="evidence" value="ECO:0007669"/>
    <property type="project" value="InterPro"/>
</dbReference>
<dbReference type="GO" id="GO:0005886">
    <property type="term" value="C:plasma membrane"/>
    <property type="evidence" value="ECO:0007669"/>
    <property type="project" value="UniProtKB-SubCell"/>
</dbReference>
<evidence type="ECO:0000256" key="3">
    <source>
        <dbReference type="ARBA" id="ARBA00022475"/>
    </source>
</evidence>
<evidence type="ECO:0000313" key="14">
    <source>
        <dbReference type="Proteomes" id="UP000219621"/>
    </source>
</evidence>
<evidence type="ECO:0000256" key="6">
    <source>
        <dbReference type="ARBA" id="ARBA00022840"/>
    </source>
</evidence>
<keyword evidence="4 10" id="KW-0812">Transmembrane</keyword>
<dbReference type="Pfam" id="PF00005">
    <property type="entry name" value="ABC_tran"/>
    <property type="match status" value="1"/>
</dbReference>
<dbReference type="GO" id="GO:0030253">
    <property type="term" value="P:protein secretion by the type I secretion system"/>
    <property type="evidence" value="ECO:0007669"/>
    <property type="project" value="InterPro"/>
</dbReference>
<dbReference type="Gene3D" id="1.20.1560.10">
    <property type="entry name" value="ABC transporter type 1, transmembrane domain"/>
    <property type="match status" value="1"/>
</dbReference>
<feature type="transmembrane region" description="Helical" evidence="10">
    <location>
        <begin position="136"/>
        <end position="161"/>
    </location>
</feature>
<dbReference type="PANTHER" id="PTHR24221:SF248">
    <property type="entry name" value="ABC TRANSPORTER TRANSMEMBRANE REGION"/>
    <property type="match status" value="1"/>
</dbReference>
<evidence type="ECO:0000256" key="2">
    <source>
        <dbReference type="ARBA" id="ARBA00022448"/>
    </source>
</evidence>
<dbReference type="SMART" id="SM00382">
    <property type="entry name" value="AAA"/>
    <property type="match status" value="1"/>
</dbReference>
<dbReference type="Gene3D" id="3.40.50.300">
    <property type="entry name" value="P-loop containing nucleotide triphosphate hydrolases"/>
    <property type="match status" value="1"/>
</dbReference>
<evidence type="ECO:0000256" key="7">
    <source>
        <dbReference type="ARBA" id="ARBA00022989"/>
    </source>
</evidence>
<protein>
    <submittedName>
        <fullName evidence="13">ATP-binding cassette, subfamily C/ATP-binding cassette, subfamily C, EexD</fullName>
    </submittedName>
</protein>
<organism evidence="13 14">
    <name type="scientific">Caenispirillum bisanense</name>
    <dbReference type="NCBI Taxonomy" id="414052"/>
    <lineage>
        <taxon>Bacteria</taxon>
        <taxon>Pseudomonadati</taxon>
        <taxon>Pseudomonadota</taxon>
        <taxon>Alphaproteobacteria</taxon>
        <taxon>Rhodospirillales</taxon>
        <taxon>Novispirillaceae</taxon>
        <taxon>Caenispirillum</taxon>
    </lineage>
</organism>
<sequence length="593" mass="63198">MALQPAMNNAPNKKMPPELRLALKKVRGAFIATAAFSFFINLLLFVSPLYMLQVYDRVLTSRSVPTLVMLTIAAFGALGVMALLEWMRSRVLVRVGVRLDEELNGRIFSSIFKRTVNQPGAASAQPLRDLDTVREFLTGAGLLALFDGPWAPLFLAVAFLLHPLIGLLSLFGMVLVLVLALANNWFTQKSLKRASDVSTSATGYVSSSLRNGEALTAMGMLPQIRERWALRHRAVLGLQGRASDTAGMMLSISKTLRMALQSAVLGLGAYLVIENQISAGMIIAGSIIMGRALQPVEMAVGNWRNMINAKAAYGRLTDLLNSTPADRDTMPLPRPAGRVSLSQVVAVPPGSRLPALRGVSLNLEPGEVLGVIGPSAAGKSTLARVMIGVWPTFQGSVRLDGSDISHWDRSLLGPYLGYLPQDVELFDGTVAENICRFTEVDPDKVIEAATKAGVHELIQQLPEGYNTPIGAGGQTLSGGQRQRVALARAMYDSPSLVVMDEPNASLDAEGEAALTAAIRAMRENGQTVVVITHKPSLLSVVDKVLVLRGGLVEMLGPRDEVLAKFTRPTAVPTAPASAGSAAPAASVASLSKA</sequence>
<evidence type="ECO:0000256" key="5">
    <source>
        <dbReference type="ARBA" id="ARBA00022741"/>
    </source>
</evidence>
<evidence type="ECO:0000256" key="9">
    <source>
        <dbReference type="SAM" id="MobiDB-lite"/>
    </source>
</evidence>
<keyword evidence="8 10" id="KW-0472">Membrane</keyword>
<dbReference type="InterPro" id="IPR036640">
    <property type="entry name" value="ABC1_TM_sf"/>
</dbReference>
<dbReference type="InterPro" id="IPR027417">
    <property type="entry name" value="P-loop_NTPase"/>
</dbReference>
<keyword evidence="14" id="KW-1185">Reference proteome</keyword>
<comment type="subcellular location">
    <subcellularLocation>
        <location evidence="1">Cell membrane</location>
        <topology evidence="1">Multi-pass membrane protein</topology>
    </subcellularLocation>
</comment>
<evidence type="ECO:0000259" key="12">
    <source>
        <dbReference type="PROSITE" id="PS50929"/>
    </source>
</evidence>
<dbReference type="InterPro" id="IPR047957">
    <property type="entry name" value="ABC_AprD-like_6TM"/>
</dbReference>
<dbReference type="PANTHER" id="PTHR24221">
    <property type="entry name" value="ATP-BINDING CASSETTE SUB-FAMILY B"/>
    <property type="match status" value="1"/>
</dbReference>
<keyword evidence="5" id="KW-0547">Nucleotide-binding</keyword>
<dbReference type="InterPro" id="IPR017871">
    <property type="entry name" value="ABC_transporter-like_CS"/>
</dbReference>
<feature type="region of interest" description="Disordered" evidence="9">
    <location>
        <begin position="571"/>
        <end position="593"/>
    </location>
</feature>
<keyword evidence="2" id="KW-0813">Transport</keyword>
<evidence type="ECO:0000313" key="13">
    <source>
        <dbReference type="EMBL" id="SOD98769.1"/>
    </source>
</evidence>
<dbReference type="InterPro" id="IPR039421">
    <property type="entry name" value="Type_1_exporter"/>
</dbReference>
<dbReference type="InterPro" id="IPR003439">
    <property type="entry name" value="ABC_transporter-like_ATP-bd"/>
</dbReference>
<dbReference type="GO" id="GO:0140359">
    <property type="term" value="F:ABC-type transporter activity"/>
    <property type="evidence" value="ECO:0007669"/>
    <property type="project" value="InterPro"/>
</dbReference>
<evidence type="ECO:0000256" key="8">
    <source>
        <dbReference type="ARBA" id="ARBA00023136"/>
    </source>
</evidence>
<feature type="transmembrane region" description="Helical" evidence="10">
    <location>
        <begin position="167"/>
        <end position="186"/>
    </location>
</feature>
<feature type="domain" description="ABC transmembrane type-1" evidence="12">
    <location>
        <begin position="31"/>
        <end position="308"/>
    </location>
</feature>
<feature type="transmembrane region" description="Helical" evidence="10">
    <location>
        <begin position="29"/>
        <end position="52"/>
    </location>
</feature>
<dbReference type="AlphaFoldDB" id="A0A286GUI2"/>
<evidence type="ECO:0000256" key="1">
    <source>
        <dbReference type="ARBA" id="ARBA00004651"/>
    </source>
</evidence>
<dbReference type="Pfam" id="PF00664">
    <property type="entry name" value="ABC_membrane"/>
    <property type="match status" value="1"/>
</dbReference>
<dbReference type="InterPro" id="IPR010128">
    <property type="entry name" value="ATPase_T1SS_PrtD-like"/>
</dbReference>
<name>A0A286GUI2_9PROT</name>
<accession>A0A286GUI2</accession>
<feature type="domain" description="ABC transporter" evidence="11">
    <location>
        <begin position="339"/>
        <end position="574"/>
    </location>
</feature>
<dbReference type="RefSeq" id="WP_245913515.1">
    <property type="nucleotide sequence ID" value="NZ_OCNJ01000008.1"/>
</dbReference>
<evidence type="ECO:0000259" key="11">
    <source>
        <dbReference type="PROSITE" id="PS50893"/>
    </source>
</evidence>
<dbReference type="InterPro" id="IPR003593">
    <property type="entry name" value="AAA+_ATPase"/>
</dbReference>
<dbReference type="PROSITE" id="PS50929">
    <property type="entry name" value="ABC_TM1F"/>
    <property type="match status" value="1"/>
</dbReference>
<dbReference type="NCBIfam" id="TIGR01842">
    <property type="entry name" value="type_I_sec_PrtD"/>
    <property type="match status" value="1"/>
</dbReference>
<dbReference type="PROSITE" id="PS00211">
    <property type="entry name" value="ABC_TRANSPORTER_1"/>
    <property type="match status" value="1"/>
</dbReference>
<dbReference type="Proteomes" id="UP000219621">
    <property type="component" value="Unassembled WGS sequence"/>
</dbReference>
<dbReference type="InterPro" id="IPR011527">
    <property type="entry name" value="ABC1_TM_dom"/>
</dbReference>
<evidence type="ECO:0000256" key="10">
    <source>
        <dbReference type="SAM" id="Phobius"/>
    </source>
</evidence>
<gene>
    <name evidence="13" type="ORF">SAMN05421508_10878</name>
</gene>
<dbReference type="SUPFAM" id="SSF52540">
    <property type="entry name" value="P-loop containing nucleoside triphosphate hydrolases"/>
    <property type="match status" value="1"/>
</dbReference>